<name>A0A4R7ZAS3_9FIRM</name>
<organism evidence="1 2">
    <name type="scientific">Halanaerobium saccharolyticum</name>
    <dbReference type="NCBI Taxonomy" id="43595"/>
    <lineage>
        <taxon>Bacteria</taxon>
        <taxon>Bacillati</taxon>
        <taxon>Bacillota</taxon>
        <taxon>Clostridia</taxon>
        <taxon>Halanaerobiales</taxon>
        <taxon>Halanaerobiaceae</taxon>
        <taxon>Halanaerobium</taxon>
    </lineage>
</organism>
<accession>A0A4R7ZAS3</accession>
<dbReference type="InterPro" id="IPR029060">
    <property type="entry name" value="PIN-like_dom_sf"/>
</dbReference>
<dbReference type="Proteomes" id="UP000294697">
    <property type="component" value="Unassembled WGS sequence"/>
</dbReference>
<dbReference type="EMBL" id="SODA01000002">
    <property type="protein sequence ID" value="TDW07288.1"/>
    <property type="molecule type" value="Genomic_DNA"/>
</dbReference>
<dbReference type="PANTHER" id="PTHR42188">
    <property type="entry name" value="23S RRNA-SPECIFIC ENDONUCLEASE VAPC20"/>
    <property type="match status" value="1"/>
</dbReference>
<gene>
    <name evidence="1" type="ORF">C8C77_10290</name>
</gene>
<dbReference type="InterPro" id="IPR039018">
    <property type="entry name" value="VapC20-like"/>
</dbReference>
<evidence type="ECO:0000313" key="2">
    <source>
        <dbReference type="Proteomes" id="UP000294697"/>
    </source>
</evidence>
<dbReference type="GO" id="GO:0004521">
    <property type="term" value="F:RNA endonuclease activity"/>
    <property type="evidence" value="ECO:0007669"/>
    <property type="project" value="InterPro"/>
</dbReference>
<dbReference type="PANTHER" id="PTHR42188:SF1">
    <property type="entry name" value="23S RRNA-SPECIFIC ENDONUCLEASE VAPC20"/>
    <property type="match status" value="1"/>
</dbReference>
<protein>
    <submittedName>
        <fullName evidence="1">Putative nucleic acid-binding protein</fullName>
    </submittedName>
</protein>
<dbReference type="Gene3D" id="3.40.50.1010">
    <property type="entry name" value="5'-nuclease"/>
    <property type="match status" value="1"/>
</dbReference>
<evidence type="ECO:0000313" key="1">
    <source>
        <dbReference type="EMBL" id="TDW07288.1"/>
    </source>
</evidence>
<dbReference type="RefSeq" id="WP_111572055.1">
    <property type="nucleotide sequence ID" value="NZ_QLME01000009.1"/>
</dbReference>
<sequence>MSKSQLFVKLTNETIFVDTSAWFALLSKNDKNHQKIKNNSLPFKFIKLINKSMMIKKIHIEAKTEKNVIKILENYKDQRFSYVDATSFAVMNRLELKYALSLDRHFAAAGFIIP</sequence>
<comment type="caution">
    <text evidence="1">The sequence shown here is derived from an EMBL/GenBank/DDBJ whole genome shotgun (WGS) entry which is preliminary data.</text>
</comment>
<dbReference type="OrthoDB" id="1809236at2"/>
<dbReference type="AlphaFoldDB" id="A0A4R7ZAS3"/>
<reference evidence="1 2" key="1">
    <citation type="submission" date="2019-03" db="EMBL/GenBank/DDBJ databases">
        <title>Subsurface microbial communities from deep shales in Ohio and West Virginia, USA.</title>
        <authorList>
            <person name="Wrighton K."/>
        </authorList>
    </citation>
    <scope>NUCLEOTIDE SEQUENCE [LARGE SCALE GENOMIC DNA]</scope>
    <source>
        <strain evidence="1 2">MSL9.2</strain>
    </source>
</reference>
<dbReference type="GO" id="GO:0016075">
    <property type="term" value="P:rRNA catabolic process"/>
    <property type="evidence" value="ECO:0007669"/>
    <property type="project" value="TreeGrafter"/>
</dbReference>
<proteinExistence type="predicted"/>
<dbReference type="SUPFAM" id="SSF88723">
    <property type="entry name" value="PIN domain-like"/>
    <property type="match status" value="1"/>
</dbReference>